<organism evidence="1 2">
    <name type="scientific">Labrys wisconsinensis</name>
    <dbReference type="NCBI Taxonomy" id="425677"/>
    <lineage>
        <taxon>Bacteria</taxon>
        <taxon>Pseudomonadati</taxon>
        <taxon>Pseudomonadota</taxon>
        <taxon>Alphaproteobacteria</taxon>
        <taxon>Hyphomicrobiales</taxon>
        <taxon>Xanthobacteraceae</taxon>
        <taxon>Labrys</taxon>
    </lineage>
</organism>
<gene>
    <name evidence="1" type="ORF">QO011_005846</name>
</gene>
<evidence type="ECO:0008006" key="3">
    <source>
        <dbReference type="Google" id="ProtNLM"/>
    </source>
</evidence>
<protein>
    <recommendedName>
        <fullName evidence="3">Phage tail tube protein</fullName>
    </recommendedName>
</protein>
<evidence type="ECO:0000313" key="1">
    <source>
        <dbReference type="EMBL" id="MDQ0472816.1"/>
    </source>
</evidence>
<name>A0ABU0JH62_9HYPH</name>
<comment type="caution">
    <text evidence="1">The sequence shown here is derived from an EMBL/GenBank/DDBJ whole genome shotgun (WGS) entry which is preliminary data.</text>
</comment>
<evidence type="ECO:0000313" key="2">
    <source>
        <dbReference type="Proteomes" id="UP001242480"/>
    </source>
</evidence>
<dbReference type="Pfam" id="PF10618">
    <property type="entry name" value="Tail_tube"/>
    <property type="match status" value="1"/>
</dbReference>
<dbReference type="InterPro" id="IPR019596">
    <property type="entry name" value="Phage_Mu_GpM_tail_tub"/>
</dbReference>
<dbReference type="EMBL" id="JAUSVX010000013">
    <property type="protein sequence ID" value="MDQ0472816.1"/>
    <property type="molecule type" value="Genomic_DNA"/>
</dbReference>
<reference evidence="1 2" key="1">
    <citation type="submission" date="2023-07" db="EMBL/GenBank/DDBJ databases">
        <title>Genomic Encyclopedia of Type Strains, Phase IV (KMG-IV): sequencing the most valuable type-strain genomes for metagenomic binning, comparative biology and taxonomic classification.</title>
        <authorList>
            <person name="Goeker M."/>
        </authorList>
    </citation>
    <scope>NUCLEOTIDE SEQUENCE [LARGE SCALE GENOMIC DNA]</scope>
    <source>
        <strain evidence="1 2">DSM 19619</strain>
    </source>
</reference>
<dbReference type="RefSeq" id="WP_307280177.1">
    <property type="nucleotide sequence ID" value="NZ_JAUSVX010000013.1"/>
</dbReference>
<accession>A0ABU0JH62</accession>
<sequence length="123" mass="13454">MPAQKFGGEMRIRLSTGELIVTRGTVNVDPSNIKTEAAANDDGSVYRTIESKPYGAEVNFEDRGLDLRALMLADVDVTLTEENTGVQHLWTDGGFHGDPKINRRNGEVTGLSIFSASYRRIGP</sequence>
<dbReference type="Proteomes" id="UP001242480">
    <property type="component" value="Unassembled WGS sequence"/>
</dbReference>
<proteinExistence type="predicted"/>
<keyword evidence="2" id="KW-1185">Reference proteome</keyword>